<dbReference type="EMBL" id="MHSK01000033">
    <property type="protein sequence ID" value="OHA41438.1"/>
    <property type="molecule type" value="Genomic_DNA"/>
</dbReference>
<evidence type="ECO:0000313" key="2">
    <source>
        <dbReference type="Proteomes" id="UP000177269"/>
    </source>
</evidence>
<dbReference type="SUPFAM" id="SSF52309">
    <property type="entry name" value="N-(deoxy)ribosyltransferase-like"/>
    <property type="match status" value="1"/>
</dbReference>
<organism evidence="1 2">
    <name type="scientific">Candidatus Taylorbacteria bacterium RIFCSPLOWO2_12_FULL_43_20</name>
    <dbReference type="NCBI Taxonomy" id="1802332"/>
    <lineage>
        <taxon>Bacteria</taxon>
        <taxon>Candidatus Tayloriibacteriota</taxon>
    </lineage>
</organism>
<dbReference type="AlphaFoldDB" id="A0A1G2NZF3"/>
<dbReference type="Proteomes" id="UP000177269">
    <property type="component" value="Unassembled WGS sequence"/>
</dbReference>
<protein>
    <recommendedName>
        <fullName evidence="3">Nucleoside 2-deoxyribosyltransferase</fullName>
    </recommendedName>
</protein>
<name>A0A1G2NZF3_9BACT</name>
<reference evidence="1 2" key="1">
    <citation type="journal article" date="2016" name="Nat. Commun.">
        <title>Thousands of microbial genomes shed light on interconnected biogeochemical processes in an aquifer system.</title>
        <authorList>
            <person name="Anantharaman K."/>
            <person name="Brown C.T."/>
            <person name="Hug L.A."/>
            <person name="Sharon I."/>
            <person name="Castelle C.J."/>
            <person name="Probst A.J."/>
            <person name="Thomas B.C."/>
            <person name="Singh A."/>
            <person name="Wilkins M.J."/>
            <person name="Karaoz U."/>
            <person name="Brodie E.L."/>
            <person name="Williams K.H."/>
            <person name="Hubbard S.S."/>
            <person name="Banfield J.F."/>
        </authorList>
    </citation>
    <scope>NUCLEOTIDE SEQUENCE [LARGE SCALE GENOMIC DNA]</scope>
</reference>
<evidence type="ECO:0008006" key="3">
    <source>
        <dbReference type="Google" id="ProtNLM"/>
    </source>
</evidence>
<dbReference type="Gene3D" id="3.40.50.450">
    <property type="match status" value="1"/>
</dbReference>
<evidence type="ECO:0000313" key="1">
    <source>
        <dbReference type="EMBL" id="OHA41438.1"/>
    </source>
</evidence>
<gene>
    <name evidence="1" type="ORF">A3G52_03675</name>
</gene>
<sequence length="136" mass="15797">MKKTPKKKIYVGAAYTYANYEFRLKVEKFKDRLRKKFEIMDFNWLTDKVPADSYELSVKYLNDCDLFIAICDYPSLGLGYEMGCAVKMNKKVLALAHKNSTVSMLILKINKKHKNFILKRYSNSLTELTSFIVDAA</sequence>
<proteinExistence type="predicted"/>
<comment type="caution">
    <text evidence="1">The sequence shown here is derived from an EMBL/GenBank/DDBJ whole genome shotgun (WGS) entry which is preliminary data.</text>
</comment>
<accession>A0A1G2NZF3</accession>